<accession>A0A058ZRY4</accession>
<gene>
    <name evidence="4" type="ORF">EUGRSUZ_L02466</name>
</gene>
<dbReference type="AlphaFoldDB" id="A0A058ZRY4"/>
<dbReference type="OrthoDB" id="10251809at2759"/>
<evidence type="ECO:0000256" key="1">
    <source>
        <dbReference type="SAM" id="MobiDB-lite"/>
    </source>
</evidence>
<dbReference type="Proteomes" id="UP000030711">
    <property type="component" value="Unassembled WGS sequence"/>
</dbReference>
<proteinExistence type="predicted"/>
<name>A0A058ZRY4_EUCGR</name>
<reference evidence="3" key="4">
    <citation type="submission" date="2023-07" db="EMBL/GenBank/DDBJ databases">
        <authorList>
            <person name="Myburg A.A."/>
            <person name="Grattapaglia D."/>
            <person name="Tuskan G.A."/>
            <person name="Hellsten U."/>
            <person name="Hayes R.D."/>
            <person name="Grimwood J."/>
            <person name="Jenkins J."/>
            <person name="Lindquist E."/>
            <person name="Tice H."/>
            <person name="Bauer D."/>
            <person name="Goodstein D.M."/>
            <person name="Dubchak I."/>
            <person name="Poliakov A."/>
            <person name="Mizrachi E."/>
            <person name="Kullan A.R."/>
            <person name="Hussey S.G."/>
            <person name="Pinard D."/>
            <person name="Van D.M."/>
            <person name="Singh P."/>
            <person name="Van J.I."/>
            <person name="Silva-Junior O.B."/>
            <person name="Togawa R.C."/>
            <person name="Pappas M.R."/>
            <person name="Faria D.A."/>
            <person name="Sansaloni C.P."/>
            <person name="Petroli C.D."/>
            <person name="Yang X."/>
            <person name="Ranjan P."/>
            <person name="Tschaplinski T.J."/>
            <person name="Ye C.Y."/>
            <person name="Li T."/>
            <person name="Sterck L."/>
            <person name="Vanneste K."/>
            <person name="Murat F."/>
            <person name="Soler M."/>
            <person name="Clemente H.S."/>
            <person name="Saidi N."/>
            <person name="Cassan-Wang H."/>
            <person name="Dunand C."/>
            <person name="Hefer C.A."/>
            <person name="Bornberg-Bauer E."/>
            <person name="Kersting A.R."/>
            <person name="Vining K."/>
            <person name="Amarasinghe V."/>
            <person name="Ranik M."/>
            <person name="Naithani S."/>
            <person name="Elser J."/>
            <person name="Boyd A.E."/>
            <person name="Liston A."/>
            <person name="Spatafora J.W."/>
            <person name="Dharmwardhana P."/>
            <person name="Raja R."/>
            <person name="Sullivan C."/>
            <person name="Romanel E."/>
            <person name="Alves-Ferreira M."/>
            <person name="Kulheim C."/>
            <person name="Foley W."/>
            <person name="Carocha V."/>
            <person name="Paiva J."/>
            <person name="Kudrna D."/>
            <person name="Brommonschenkel S.H."/>
            <person name="Pasquali G."/>
            <person name="Byrne M."/>
            <person name="Rigault P."/>
            <person name="Tibbits J."/>
            <person name="Spokevicius A."/>
            <person name="Jones R.C."/>
            <person name="Steane D.A."/>
            <person name="Vaillancourt R.E."/>
            <person name="Potts B.M."/>
            <person name="Joubert F."/>
            <person name="Barry K."/>
            <person name="Pappas G.J."/>
            <person name="Strauss S.H."/>
            <person name="Jaiswal P."/>
            <person name="Grima-Pettenati J."/>
            <person name="Salse J."/>
            <person name="Van D.P."/>
            <person name="Rokhsar D.S."/>
            <person name="Schmutz J."/>
        </authorList>
    </citation>
    <scope>NUCLEOTIDE SEQUENCE</scope>
    <source>
        <tissue evidence="3">Leaf extractions</tissue>
    </source>
</reference>
<evidence type="ECO:0000313" key="5">
    <source>
        <dbReference type="Proteomes" id="UP000030711"/>
    </source>
</evidence>
<dbReference type="Gene3D" id="1.10.287.1490">
    <property type="match status" value="1"/>
</dbReference>
<sequence>MRPKPRNSSRPKIFQSPAAAAAAASVTAAYALAKSEKLDFSETEEPIKLVVNKKDVSVELDAVREDKKVMELSLTEARQENSRLREKIEEVNNTHAELSKELLSVQGQLASERSRCFKLEAQIAELQKVLESFHSIESEVEVLRKQKSALEQDMEHAAAATRQGSGGLLSWLSGAPRSSRSF</sequence>
<dbReference type="KEGG" id="egr:104430702"/>
<evidence type="ECO:0000259" key="2">
    <source>
        <dbReference type="Pfam" id="PF24922"/>
    </source>
</evidence>
<dbReference type="InterPro" id="IPR056819">
    <property type="entry name" value="ACBP4-6_C"/>
</dbReference>
<feature type="region of interest" description="Disordered" evidence="1">
    <location>
        <begin position="154"/>
        <end position="182"/>
    </location>
</feature>
<feature type="domain" description="Acyl-CoA-binding" evidence="2">
    <location>
        <begin position="57"/>
        <end position="158"/>
    </location>
</feature>
<organism evidence="4">
    <name type="scientific">Eucalyptus grandis</name>
    <name type="common">Flooded gum</name>
    <dbReference type="NCBI Taxonomy" id="71139"/>
    <lineage>
        <taxon>Eukaryota</taxon>
        <taxon>Viridiplantae</taxon>
        <taxon>Streptophyta</taxon>
        <taxon>Embryophyta</taxon>
        <taxon>Tracheophyta</taxon>
        <taxon>Spermatophyta</taxon>
        <taxon>Magnoliopsida</taxon>
        <taxon>eudicotyledons</taxon>
        <taxon>Gunneridae</taxon>
        <taxon>Pentapetalae</taxon>
        <taxon>rosids</taxon>
        <taxon>malvids</taxon>
        <taxon>Myrtales</taxon>
        <taxon>Myrtaceae</taxon>
        <taxon>Myrtoideae</taxon>
        <taxon>Eucalypteae</taxon>
        <taxon>Eucalyptus</taxon>
    </lineage>
</organism>
<dbReference type="InParanoid" id="A0A058ZRY4"/>
<evidence type="ECO:0000313" key="3">
    <source>
        <dbReference type="EMBL" id="KAK2631764.1"/>
    </source>
</evidence>
<dbReference type="EMBL" id="MU849168">
    <property type="protein sequence ID" value="KAK2631764.1"/>
    <property type="molecule type" value="Genomic_DNA"/>
</dbReference>
<evidence type="ECO:0000313" key="4">
    <source>
        <dbReference type="EMBL" id="KCW44116.1"/>
    </source>
</evidence>
<reference evidence="4" key="1">
    <citation type="submission" date="2013-07" db="EMBL/GenBank/DDBJ databases">
        <title>The genome of Eucalyptus grandis.</title>
        <authorList>
            <person name="Schmutz J."/>
            <person name="Hayes R."/>
            <person name="Myburg A."/>
            <person name="Tuskan G."/>
            <person name="Grattapaglia D."/>
            <person name="Rokhsar D.S."/>
        </authorList>
    </citation>
    <scope>NUCLEOTIDE SEQUENCE</scope>
    <source>
        <tissue evidence="4">Leaf extractions</tissue>
    </source>
</reference>
<reference evidence="3" key="3">
    <citation type="submission" date="2023-04" db="EMBL/GenBank/DDBJ databases">
        <title>WGS assembly of Eucalyptus grandis.</title>
        <authorList>
            <person name="Myburg A."/>
            <person name="Grattapaglia D."/>
            <person name="Tuskan G."/>
            <person name="Hellsten U."/>
            <person name="Hayes R."/>
            <person name="Grimwood J."/>
            <person name="Jenkins J."/>
            <person name="Lindquist E."/>
            <person name="Tice H."/>
            <person name="Bauer D."/>
            <person name="Goodstein D."/>
            <person name="Dubchak I."/>
            <person name="Poliakov A."/>
            <person name="Mizrachi E."/>
            <person name="Kullan A."/>
            <person name="Hussey S."/>
            <person name="Pinard D."/>
            <person name="Van D."/>
            <person name="Singh P."/>
            <person name="Van J."/>
            <person name="Silva-Junior O."/>
            <person name="Togawa R."/>
            <person name="Pappas M."/>
            <person name="Faria D."/>
            <person name="Sansaloni C."/>
            <person name="Petroli C."/>
            <person name="Yang X."/>
            <person name="Ranjan P."/>
            <person name="Tschaplinski T."/>
            <person name="Ye C."/>
            <person name="Li T."/>
            <person name="Sterck L."/>
            <person name="Vanneste K."/>
            <person name="Murat F."/>
            <person name="Soler M."/>
            <person name="Clemente H."/>
            <person name="Saidi N."/>
            <person name="Cassan-Wang H."/>
            <person name="Dunand C."/>
            <person name="Hefer C."/>
            <person name="Bornberg-Bauer E."/>
            <person name="Kersting A."/>
            <person name="Vining K."/>
            <person name="Amarasinghe V."/>
            <person name="Ranik M."/>
            <person name="Naithani S."/>
            <person name="Elser J."/>
            <person name="Boyd A."/>
            <person name="Liston A."/>
            <person name="Spatafora J."/>
            <person name="Dharmwardhana P."/>
            <person name="Raja R."/>
            <person name="Sullivan C."/>
            <person name="Romanel E."/>
            <person name="Alves-Ferreira M."/>
            <person name="Kulheim C."/>
            <person name="Foley W."/>
            <person name="Carocha V."/>
            <person name="Paiva J."/>
            <person name="Kudrna D."/>
            <person name="Brommonschenkel S."/>
            <person name="Pasquali G."/>
            <person name="Byrne M."/>
            <person name="Rigault P."/>
            <person name="Tibbits J."/>
            <person name="Spokevicius A."/>
            <person name="Jones R."/>
            <person name="Steane D."/>
            <person name="Vaillancourt R."/>
            <person name="Potts B."/>
            <person name="Joubert F."/>
            <person name="Barry K."/>
            <person name="Pappas G."/>
            <person name="Strauss S."/>
            <person name="Jaiswal P."/>
            <person name="Grima-Pettenati J."/>
            <person name="Salse J."/>
            <person name="Van D."/>
            <person name="Rokhsar D."/>
            <person name="Schmutz J."/>
        </authorList>
    </citation>
    <scope>NUCLEOTIDE SEQUENCE</scope>
    <source>
        <tissue evidence="3">Leaf extractions</tissue>
    </source>
</reference>
<dbReference type="STRING" id="71139.A0A058ZRY4"/>
<dbReference type="eggNOG" id="KOG0379">
    <property type="taxonomic scope" value="Eukaryota"/>
</dbReference>
<protein>
    <recommendedName>
        <fullName evidence="2">Acyl-CoA-binding domain-containing protein</fullName>
    </recommendedName>
</protein>
<dbReference type="Pfam" id="PF24922">
    <property type="entry name" value="ACBP4_C"/>
    <property type="match status" value="1"/>
</dbReference>
<keyword evidence="5" id="KW-1185">Reference proteome</keyword>
<reference evidence="3" key="2">
    <citation type="journal article" date="2014" name="Nature">
        <title>The genome of Eucalyptus grandis.</title>
        <authorList>
            <person name="Myburg A.A."/>
            <person name="Grattapaglia D."/>
            <person name="Tuskan G.A."/>
            <person name="Hellsten U."/>
            <person name="Hayes R.D."/>
            <person name="Grimwood J."/>
            <person name="Jenkins J."/>
            <person name="Lindquist E."/>
            <person name="Tice H."/>
            <person name="Bauer D."/>
            <person name="Goodstein D.M."/>
            <person name="Dubchak I."/>
            <person name="Poliakov A."/>
            <person name="Mizrachi E."/>
            <person name="Kullan A.R."/>
            <person name="Hussey S.G."/>
            <person name="Pinard D."/>
            <person name="van der Merwe K."/>
            <person name="Singh P."/>
            <person name="van Jaarsveld I."/>
            <person name="Silva-Junior O.B."/>
            <person name="Togawa R.C."/>
            <person name="Pappas M.R."/>
            <person name="Faria D.A."/>
            <person name="Sansaloni C.P."/>
            <person name="Petroli C.D."/>
            <person name="Yang X."/>
            <person name="Ranjan P."/>
            <person name="Tschaplinski T.J."/>
            <person name="Ye C.Y."/>
            <person name="Li T."/>
            <person name="Sterck L."/>
            <person name="Vanneste K."/>
            <person name="Murat F."/>
            <person name="Soler M."/>
            <person name="Clemente H.S."/>
            <person name="Saidi N."/>
            <person name="Cassan-Wang H."/>
            <person name="Dunand C."/>
            <person name="Hefer C.A."/>
            <person name="Bornberg-Bauer E."/>
            <person name="Kersting A.R."/>
            <person name="Vining K."/>
            <person name="Amarasinghe V."/>
            <person name="Ranik M."/>
            <person name="Naithani S."/>
            <person name="Elser J."/>
            <person name="Boyd A.E."/>
            <person name="Liston A."/>
            <person name="Spatafora J.W."/>
            <person name="Dharmwardhana P."/>
            <person name="Raja R."/>
            <person name="Sullivan C."/>
            <person name="Romanel E."/>
            <person name="Alves-Ferreira M."/>
            <person name="Kulheim C."/>
            <person name="Foley W."/>
            <person name="Carocha V."/>
            <person name="Paiva J."/>
            <person name="Kudrna D."/>
            <person name="Brommonschenkel S.H."/>
            <person name="Pasquali G."/>
            <person name="Byrne M."/>
            <person name="Rigault P."/>
            <person name="Tibbits J."/>
            <person name="Spokevicius A."/>
            <person name="Jones R.C."/>
            <person name="Steane D.A."/>
            <person name="Vaillancourt R.E."/>
            <person name="Potts B.M."/>
            <person name="Joubert F."/>
            <person name="Barry K."/>
            <person name="Pappas G.J."/>
            <person name="Strauss S.H."/>
            <person name="Jaiswal P."/>
            <person name="Grima-Pettenati J."/>
            <person name="Salse J."/>
            <person name="Van de Peer Y."/>
            <person name="Rokhsar D.S."/>
            <person name="Schmutz J."/>
        </authorList>
    </citation>
    <scope>NUCLEOTIDE SEQUENCE</scope>
    <source>
        <tissue evidence="3">Leaf extractions</tissue>
    </source>
</reference>
<dbReference type="Gramene" id="KCW44116">
    <property type="protein sequence ID" value="KCW44116"/>
    <property type="gene ID" value="EUGRSUZ_L02466"/>
</dbReference>
<dbReference type="EMBL" id="KK199687">
    <property type="protein sequence ID" value="KCW44116.1"/>
    <property type="molecule type" value="Genomic_DNA"/>
</dbReference>